<proteinExistence type="predicted"/>
<dbReference type="Pfam" id="PF11528">
    <property type="entry name" value="DUF3224"/>
    <property type="match status" value="1"/>
</dbReference>
<evidence type="ECO:0000313" key="1">
    <source>
        <dbReference type="EMBL" id="TGB15607.1"/>
    </source>
</evidence>
<dbReference type="Gene3D" id="2.40.350.10">
    <property type="entry name" value="SO1590-like"/>
    <property type="match status" value="1"/>
</dbReference>
<keyword evidence="2" id="KW-1185">Reference proteome</keyword>
<dbReference type="InterPro" id="IPR021607">
    <property type="entry name" value="DUF3224"/>
</dbReference>
<evidence type="ECO:0000313" key="2">
    <source>
        <dbReference type="Proteomes" id="UP000297948"/>
    </source>
</evidence>
<sequence length="136" mass="14163">MTTTHATGTIAFADWQEQRVSEVAGGAALAHASVSNRYSGALEATGTSCQYTIVYLTEKVGLFSGYEQVEGVLDGRAGSFVLAHRGTFAEDGTVTGEYEVVPGSGSGELADLSGTGGFTAPSGQQDYPFHLDYRLG</sequence>
<dbReference type="RefSeq" id="WP_135337980.1">
    <property type="nucleotide sequence ID" value="NZ_JBHLTX010000008.1"/>
</dbReference>
<reference evidence="1 2" key="1">
    <citation type="submission" date="2019-03" db="EMBL/GenBank/DDBJ databases">
        <authorList>
            <person name="Gonzalez-Pimentel J.L."/>
        </authorList>
    </citation>
    <scope>NUCLEOTIDE SEQUENCE [LARGE SCALE GENOMIC DNA]</scope>
    <source>
        <strain evidence="1 2">JCM 31289</strain>
    </source>
</reference>
<accession>A0A4Z0HDC3</accession>
<dbReference type="Proteomes" id="UP000297948">
    <property type="component" value="Unassembled WGS sequence"/>
</dbReference>
<dbReference type="AlphaFoldDB" id="A0A4Z0HDC3"/>
<dbReference type="EMBL" id="SRID01000036">
    <property type="protein sequence ID" value="TGB15607.1"/>
    <property type="molecule type" value="Genomic_DNA"/>
</dbReference>
<dbReference type="OrthoDB" id="7947478at2"/>
<protein>
    <submittedName>
        <fullName evidence="1">DUF3224 domain-containing protein</fullName>
    </submittedName>
</protein>
<comment type="caution">
    <text evidence="1">The sequence shown here is derived from an EMBL/GenBank/DDBJ whole genome shotgun (WGS) entry which is preliminary data.</text>
</comment>
<gene>
    <name evidence="1" type="ORF">E4099_06500</name>
</gene>
<dbReference type="SUPFAM" id="SSF159238">
    <property type="entry name" value="SO1590-like"/>
    <property type="match status" value="1"/>
</dbReference>
<organism evidence="1 2">
    <name type="scientific">Streptomyces palmae</name>
    <dbReference type="NCBI Taxonomy" id="1701085"/>
    <lineage>
        <taxon>Bacteria</taxon>
        <taxon>Bacillati</taxon>
        <taxon>Actinomycetota</taxon>
        <taxon>Actinomycetes</taxon>
        <taxon>Kitasatosporales</taxon>
        <taxon>Streptomycetaceae</taxon>
        <taxon>Streptomyces</taxon>
    </lineage>
</organism>
<name>A0A4Z0HDC3_9ACTN</name>
<dbReference type="InterPro" id="IPR023159">
    <property type="entry name" value="SO1590-like_sf"/>
</dbReference>